<dbReference type="AlphaFoldDB" id="A0AA36N0X6"/>
<organism evidence="3 4">
    <name type="scientific">Effrenium voratum</name>
    <dbReference type="NCBI Taxonomy" id="2562239"/>
    <lineage>
        <taxon>Eukaryota</taxon>
        <taxon>Sar</taxon>
        <taxon>Alveolata</taxon>
        <taxon>Dinophyceae</taxon>
        <taxon>Suessiales</taxon>
        <taxon>Symbiodiniaceae</taxon>
        <taxon>Effrenium</taxon>
    </lineage>
</organism>
<accession>A0AA36N0X6</accession>
<gene>
    <name evidence="3" type="ORF">EVOR1521_LOCUS18924</name>
</gene>
<dbReference type="Pfam" id="PF03407">
    <property type="entry name" value="Nucleotid_trans"/>
    <property type="match status" value="1"/>
</dbReference>
<keyword evidence="4" id="KW-1185">Reference proteome</keyword>
<feature type="domain" description="Nucleotide-diphospho-sugar transferase" evidence="2">
    <location>
        <begin position="124"/>
        <end position="201"/>
    </location>
</feature>
<dbReference type="Proteomes" id="UP001178507">
    <property type="component" value="Unassembled WGS sequence"/>
</dbReference>
<dbReference type="SUPFAM" id="SSF53448">
    <property type="entry name" value="Nucleotide-diphospho-sugar transferases"/>
    <property type="match status" value="1"/>
</dbReference>
<comment type="caution">
    <text evidence="3">The sequence shown here is derived from an EMBL/GenBank/DDBJ whole genome shotgun (WGS) entry which is preliminary data.</text>
</comment>
<dbReference type="EMBL" id="CAUJNA010002779">
    <property type="protein sequence ID" value="CAJ1394205.1"/>
    <property type="molecule type" value="Genomic_DNA"/>
</dbReference>
<evidence type="ECO:0000256" key="1">
    <source>
        <dbReference type="ARBA" id="ARBA00007033"/>
    </source>
</evidence>
<name>A0AA36N0X6_9DINO</name>
<proteinExistence type="inferred from homology"/>
<protein>
    <recommendedName>
        <fullName evidence="2">Nucleotide-diphospho-sugar transferase domain-containing protein</fullName>
    </recommendedName>
</protein>
<evidence type="ECO:0000259" key="2">
    <source>
        <dbReference type="Pfam" id="PF03407"/>
    </source>
</evidence>
<dbReference type="InterPro" id="IPR029044">
    <property type="entry name" value="Nucleotide-diphossugar_trans"/>
</dbReference>
<reference evidence="3" key="1">
    <citation type="submission" date="2023-08" db="EMBL/GenBank/DDBJ databases">
        <authorList>
            <person name="Chen Y."/>
            <person name="Shah S."/>
            <person name="Dougan E. K."/>
            <person name="Thang M."/>
            <person name="Chan C."/>
        </authorList>
    </citation>
    <scope>NUCLEOTIDE SEQUENCE</scope>
</reference>
<sequence>MESGVRQLYAKIRLKELASRGSLVLPLLHLRRTRGSATFRAVGRALGSTLRARLARPGGHHLVIFTMVYGKRLAQYLPAWLQRMRAFGHGGRTLVFCLDETSEEAWVEACRRCHEPLLCVRGREQTAANKFHMMSVIVNDGFDVLYLDFDVVLLQDPVPPVLKAAEQAELLVSRDLGSECLNIGVLYLKAHPDVAAFLQELIIWLWNHPYEFCQKAFAGLLGVEDLHWNEMFGDLGKAPRWAILDPVNAFVSSIVYSGDVQGWTGDLENIIIYHFLDASGAVDTKFAVAGRYVNLFDLFYANPKLDLADATTPLFQQDPQVQDELLGSRLPAAPSVSACGNLPSSAHPAWKRRQRARTKTLALVDRSNSQLSRGARLKSIG</sequence>
<evidence type="ECO:0000313" key="3">
    <source>
        <dbReference type="EMBL" id="CAJ1394205.1"/>
    </source>
</evidence>
<comment type="similarity">
    <text evidence="1">Belongs to the glycosyltransferase 77 family.</text>
</comment>
<dbReference type="InterPro" id="IPR005069">
    <property type="entry name" value="Nucl-diP-sugar_transferase"/>
</dbReference>
<evidence type="ECO:0000313" key="4">
    <source>
        <dbReference type="Proteomes" id="UP001178507"/>
    </source>
</evidence>